<evidence type="ECO:0000313" key="2">
    <source>
        <dbReference type="Proteomes" id="UP000026960"/>
    </source>
</evidence>
<reference evidence="1" key="2">
    <citation type="submission" date="2015-03" db="UniProtKB">
        <authorList>
            <consortium name="EnsemblPlants"/>
        </authorList>
    </citation>
    <scope>IDENTIFICATION</scope>
</reference>
<dbReference type="Gramene" id="OBART02G19420.1">
    <property type="protein sequence ID" value="OBART02G19420.1"/>
    <property type="gene ID" value="OBART02G19420"/>
</dbReference>
<accession>A0A0D3F625</accession>
<dbReference type="Proteomes" id="UP000026960">
    <property type="component" value="Chromosome 2"/>
</dbReference>
<protein>
    <submittedName>
        <fullName evidence="1">Uncharacterized protein</fullName>
    </submittedName>
</protein>
<organism evidence="1">
    <name type="scientific">Oryza barthii</name>
    <dbReference type="NCBI Taxonomy" id="65489"/>
    <lineage>
        <taxon>Eukaryota</taxon>
        <taxon>Viridiplantae</taxon>
        <taxon>Streptophyta</taxon>
        <taxon>Embryophyta</taxon>
        <taxon>Tracheophyta</taxon>
        <taxon>Spermatophyta</taxon>
        <taxon>Magnoliopsida</taxon>
        <taxon>Liliopsida</taxon>
        <taxon>Poales</taxon>
        <taxon>Poaceae</taxon>
        <taxon>BOP clade</taxon>
        <taxon>Oryzoideae</taxon>
        <taxon>Oryzeae</taxon>
        <taxon>Oryzinae</taxon>
        <taxon>Oryza</taxon>
    </lineage>
</organism>
<name>A0A0D3F625_9ORYZ</name>
<dbReference type="PaxDb" id="65489-OBART02G19420.1"/>
<dbReference type="HOGENOM" id="CLU_2254569_0_0_1"/>
<dbReference type="AlphaFoldDB" id="A0A0D3F625"/>
<proteinExistence type="predicted"/>
<dbReference type="EnsemblPlants" id="OBART02G19420.1">
    <property type="protein sequence ID" value="OBART02G19420.1"/>
    <property type="gene ID" value="OBART02G19420"/>
</dbReference>
<evidence type="ECO:0000313" key="1">
    <source>
        <dbReference type="EnsemblPlants" id="OBART02G19420.1"/>
    </source>
</evidence>
<reference evidence="1" key="1">
    <citation type="journal article" date="2009" name="Rice">
        <title>De Novo Next Generation Sequencing of Plant Genomes.</title>
        <authorList>
            <person name="Rounsley S."/>
            <person name="Marri P.R."/>
            <person name="Yu Y."/>
            <person name="He R."/>
            <person name="Sisneros N."/>
            <person name="Goicoechea J.L."/>
            <person name="Lee S.J."/>
            <person name="Angelova A."/>
            <person name="Kudrna D."/>
            <person name="Luo M."/>
            <person name="Affourtit J."/>
            <person name="Desany B."/>
            <person name="Knight J."/>
            <person name="Niazi F."/>
            <person name="Egholm M."/>
            <person name="Wing R.A."/>
        </authorList>
    </citation>
    <scope>NUCLEOTIDE SEQUENCE [LARGE SCALE GENOMIC DNA]</scope>
    <source>
        <strain evidence="1">cv. IRGC 105608</strain>
    </source>
</reference>
<sequence>MTSGIPGAVFVVKSESMTANAHCQIVKSRVVFIRISASSRDTKSVREIRMTPFRIHICCGGWWRQLTYQPAVSAPCFSRTGVNLAAAFAVKPAAAKYYAESSFLCHT</sequence>
<keyword evidence="2" id="KW-1185">Reference proteome</keyword>